<dbReference type="InterPro" id="IPR003333">
    <property type="entry name" value="CMAS"/>
</dbReference>
<sequence length="429" mass="47928">MIREQADTPPRPRPAPLWLRPLAGALERLRAGELLLTTPDGQEYLFRGHRPGPAAALHIRHPRLLPRLLLGGDLGLAEGYLRGEWDSPDPAALLELGAVNEAALAPALRPGAPARLLAALRHRLHPNSRRGSRRNIMAHYDLGNGFYRQWLDGTMTYSAARFSRPGMGLAEAQTEKYRLLLEQLAPAPGSHLLEIGCGWGGFAEHAARAGHRVTGITLSPAQLEFARERIRRAGLAERVELRLQDYRDLTGSFDHAVSIEMFEAVGEAHWSTYFRRLRAVLRPGGRAALQVITIDGAAYSSYRRNPDFIQLHVFPGGMLPSPEAFRAGAQAAGLRVAAERFDGSDYAETLARWTRRFHRAADAVRAQGFDRRFLRLWRYYLAYCEAGFRSGRIDLLRTVLERPAWPPYRGGPTHSTPRRRDTGIARNQA</sequence>
<dbReference type="PIRSF" id="PIRSF003085">
    <property type="entry name" value="CMAS"/>
    <property type="match status" value="1"/>
</dbReference>
<comment type="similarity">
    <text evidence="1">Belongs to the CFA/CMAS family.</text>
</comment>
<dbReference type="Pfam" id="PF02353">
    <property type="entry name" value="CMAS"/>
    <property type="match status" value="1"/>
</dbReference>
<keyword evidence="4" id="KW-0949">S-adenosyl-L-methionine</keyword>
<dbReference type="InterPro" id="IPR029063">
    <property type="entry name" value="SAM-dependent_MTases_sf"/>
</dbReference>
<keyword evidence="9" id="KW-1185">Reference proteome</keyword>
<evidence type="ECO:0000313" key="8">
    <source>
        <dbReference type="EMBL" id="RCX33167.1"/>
    </source>
</evidence>
<keyword evidence="2" id="KW-0489">Methyltransferase</keyword>
<evidence type="ECO:0000313" key="9">
    <source>
        <dbReference type="Proteomes" id="UP000252707"/>
    </source>
</evidence>
<dbReference type="SUPFAM" id="SSF53335">
    <property type="entry name" value="S-adenosyl-L-methionine-dependent methyltransferases"/>
    <property type="match status" value="1"/>
</dbReference>
<dbReference type="Gene3D" id="3.40.50.150">
    <property type="entry name" value="Vaccinia Virus protein VP39"/>
    <property type="match status" value="1"/>
</dbReference>
<evidence type="ECO:0000256" key="5">
    <source>
        <dbReference type="ARBA" id="ARBA00023098"/>
    </source>
</evidence>
<evidence type="ECO:0000256" key="3">
    <source>
        <dbReference type="ARBA" id="ARBA00022679"/>
    </source>
</evidence>
<dbReference type="GO" id="GO:0008168">
    <property type="term" value="F:methyltransferase activity"/>
    <property type="evidence" value="ECO:0007669"/>
    <property type="project" value="UniProtKB-KW"/>
</dbReference>
<dbReference type="RefSeq" id="WP_114278039.1">
    <property type="nucleotide sequence ID" value="NZ_QPJY01000001.1"/>
</dbReference>
<evidence type="ECO:0000256" key="2">
    <source>
        <dbReference type="ARBA" id="ARBA00022603"/>
    </source>
</evidence>
<dbReference type="AlphaFoldDB" id="A0A369CL62"/>
<dbReference type="OrthoDB" id="9782855at2"/>
<name>A0A369CL62_9GAMM</name>
<comment type="caution">
    <text evidence="8">The sequence shown here is derived from an EMBL/GenBank/DDBJ whole genome shotgun (WGS) entry which is preliminary data.</text>
</comment>
<evidence type="ECO:0000256" key="4">
    <source>
        <dbReference type="ARBA" id="ARBA00022691"/>
    </source>
</evidence>
<accession>A0A369CL62</accession>
<keyword evidence="5" id="KW-0443">Lipid metabolism</keyword>
<evidence type="ECO:0000256" key="6">
    <source>
        <dbReference type="PIRSR" id="PIRSR003085-1"/>
    </source>
</evidence>
<dbReference type="GO" id="GO:0008610">
    <property type="term" value="P:lipid biosynthetic process"/>
    <property type="evidence" value="ECO:0007669"/>
    <property type="project" value="InterPro"/>
</dbReference>
<dbReference type="EMBL" id="QPJY01000001">
    <property type="protein sequence ID" value="RCX33167.1"/>
    <property type="molecule type" value="Genomic_DNA"/>
</dbReference>
<organism evidence="8 9">
    <name type="scientific">Thioalbus denitrificans</name>
    <dbReference type="NCBI Taxonomy" id="547122"/>
    <lineage>
        <taxon>Bacteria</taxon>
        <taxon>Pseudomonadati</taxon>
        <taxon>Pseudomonadota</taxon>
        <taxon>Gammaproteobacteria</taxon>
        <taxon>Chromatiales</taxon>
        <taxon>Ectothiorhodospiraceae</taxon>
        <taxon>Thioalbus</taxon>
    </lineage>
</organism>
<reference evidence="8 9" key="1">
    <citation type="submission" date="2018-07" db="EMBL/GenBank/DDBJ databases">
        <title>Genomic Encyclopedia of Type Strains, Phase IV (KMG-IV): sequencing the most valuable type-strain genomes for metagenomic binning, comparative biology and taxonomic classification.</title>
        <authorList>
            <person name="Goeker M."/>
        </authorList>
    </citation>
    <scope>NUCLEOTIDE SEQUENCE [LARGE SCALE GENOMIC DNA]</scope>
    <source>
        <strain evidence="8 9">DSM 26407</strain>
    </source>
</reference>
<dbReference type="PANTHER" id="PTHR43667:SF2">
    <property type="entry name" value="FATTY ACID C-METHYL TRANSFERASE"/>
    <property type="match status" value="1"/>
</dbReference>
<proteinExistence type="inferred from homology"/>
<dbReference type="InterPro" id="IPR050723">
    <property type="entry name" value="CFA/CMAS"/>
</dbReference>
<gene>
    <name evidence="8" type="ORF">DFQ59_101466</name>
</gene>
<evidence type="ECO:0000256" key="1">
    <source>
        <dbReference type="ARBA" id="ARBA00010815"/>
    </source>
</evidence>
<dbReference type="CDD" id="cd02440">
    <property type="entry name" value="AdoMet_MTases"/>
    <property type="match status" value="1"/>
</dbReference>
<feature type="active site" evidence="6">
    <location>
        <position position="384"/>
    </location>
</feature>
<dbReference type="PANTHER" id="PTHR43667">
    <property type="entry name" value="CYCLOPROPANE-FATTY-ACYL-PHOSPHOLIPID SYNTHASE"/>
    <property type="match status" value="1"/>
</dbReference>
<dbReference type="Proteomes" id="UP000252707">
    <property type="component" value="Unassembled WGS sequence"/>
</dbReference>
<feature type="region of interest" description="Disordered" evidence="7">
    <location>
        <begin position="406"/>
        <end position="429"/>
    </location>
</feature>
<evidence type="ECO:0000256" key="7">
    <source>
        <dbReference type="SAM" id="MobiDB-lite"/>
    </source>
</evidence>
<dbReference type="GO" id="GO:0032259">
    <property type="term" value="P:methylation"/>
    <property type="evidence" value="ECO:0007669"/>
    <property type="project" value="UniProtKB-KW"/>
</dbReference>
<protein>
    <submittedName>
        <fullName evidence="8">Cyclopropane-fatty-acyl-phospholipid synthase</fullName>
    </submittedName>
</protein>
<keyword evidence="3" id="KW-0808">Transferase</keyword>